<dbReference type="AlphaFoldDB" id="A0A151X5A3"/>
<proteinExistence type="predicted"/>
<sequence length="62" mass="6831">MLHCFREASRQFRNLMKQPTRHGRSTRLAWCGAAWRAAASNGGVPTATGQPNRRPARSLAPA</sequence>
<gene>
    <name evidence="2" type="ORF">ALC60_05677</name>
</gene>
<evidence type="ECO:0000256" key="1">
    <source>
        <dbReference type="SAM" id="MobiDB-lite"/>
    </source>
</evidence>
<dbReference type="Proteomes" id="UP000075809">
    <property type="component" value="Unassembled WGS sequence"/>
</dbReference>
<dbReference type="EMBL" id="KQ982536">
    <property type="protein sequence ID" value="KYQ55440.1"/>
    <property type="molecule type" value="Genomic_DNA"/>
</dbReference>
<organism evidence="2 3">
    <name type="scientific">Mycetomoellerius zeteki</name>
    <dbReference type="NCBI Taxonomy" id="64791"/>
    <lineage>
        <taxon>Eukaryota</taxon>
        <taxon>Metazoa</taxon>
        <taxon>Ecdysozoa</taxon>
        <taxon>Arthropoda</taxon>
        <taxon>Hexapoda</taxon>
        <taxon>Insecta</taxon>
        <taxon>Pterygota</taxon>
        <taxon>Neoptera</taxon>
        <taxon>Endopterygota</taxon>
        <taxon>Hymenoptera</taxon>
        <taxon>Apocrita</taxon>
        <taxon>Aculeata</taxon>
        <taxon>Formicoidea</taxon>
        <taxon>Formicidae</taxon>
        <taxon>Myrmicinae</taxon>
        <taxon>Mycetomoellerius</taxon>
    </lineage>
</organism>
<name>A0A151X5A3_9HYME</name>
<accession>A0A151X5A3</accession>
<evidence type="ECO:0000313" key="3">
    <source>
        <dbReference type="Proteomes" id="UP000075809"/>
    </source>
</evidence>
<protein>
    <submittedName>
        <fullName evidence="2">Uncharacterized protein</fullName>
    </submittedName>
</protein>
<reference evidence="2 3" key="1">
    <citation type="submission" date="2015-09" db="EMBL/GenBank/DDBJ databases">
        <title>Trachymyrmex zeteki WGS genome.</title>
        <authorList>
            <person name="Nygaard S."/>
            <person name="Hu H."/>
            <person name="Boomsma J."/>
            <person name="Zhang G."/>
        </authorList>
    </citation>
    <scope>NUCLEOTIDE SEQUENCE [LARGE SCALE GENOMIC DNA]</scope>
    <source>
        <strain evidence="2">Tzet28-1</strain>
        <tissue evidence="2">Whole body</tissue>
    </source>
</reference>
<feature type="region of interest" description="Disordered" evidence="1">
    <location>
        <begin position="40"/>
        <end position="62"/>
    </location>
</feature>
<evidence type="ECO:0000313" key="2">
    <source>
        <dbReference type="EMBL" id="KYQ55440.1"/>
    </source>
</evidence>
<keyword evidence="3" id="KW-1185">Reference proteome</keyword>